<feature type="coiled-coil region" evidence="1">
    <location>
        <begin position="370"/>
        <end position="400"/>
    </location>
</feature>
<dbReference type="Proteomes" id="UP001295684">
    <property type="component" value="Unassembled WGS sequence"/>
</dbReference>
<evidence type="ECO:0000256" key="2">
    <source>
        <dbReference type="SAM" id="MobiDB-lite"/>
    </source>
</evidence>
<evidence type="ECO:0000313" key="4">
    <source>
        <dbReference type="Proteomes" id="UP001295684"/>
    </source>
</evidence>
<keyword evidence="4" id="KW-1185">Reference proteome</keyword>
<protein>
    <submittedName>
        <fullName evidence="3">Uncharacterized protein</fullName>
    </submittedName>
</protein>
<name>A0AAD1U786_EUPCR</name>
<gene>
    <name evidence="3" type="ORF">ECRASSUSDP1_LOCUS3227</name>
</gene>
<dbReference type="AlphaFoldDB" id="A0AAD1U786"/>
<accession>A0AAD1U786</accession>
<evidence type="ECO:0000313" key="3">
    <source>
        <dbReference type="EMBL" id="CAI2361912.1"/>
    </source>
</evidence>
<keyword evidence="1" id="KW-0175">Coiled coil</keyword>
<comment type="caution">
    <text evidence="3">The sequence shown here is derived from an EMBL/GenBank/DDBJ whole genome shotgun (WGS) entry which is preliminary data.</text>
</comment>
<feature type="region of interest" description="Disordered" evidence="2">
    <location>
        <begin position="298"/>
        <end position="328"/>
    </location>
</feature>
<organism evidence="3 4">
    <name type="scientific">Euplotes crassus</name>
    <dbReference type="NCBI Taxonomy" id="5936"/>
    <lineage>
        <taxon>Eukaryota</taxon>
        <taxon>Sar</taxon>
        <taxon>Alveolata</taxon>
        <taxon>Ciliophora</taxon>
        <taxon>Intramacronucleata</taxon>
        <taxon>Spirotrichea</taxon>
        <taxon>Hypotrichia</taxon>
        <taxon>Euplotida</taxon>
        <taxon>Euplotidae</taxon>
        <taxon>Moneuplotes</taxon>
    </lineage>
</organism>
<sequence>MQAGRKTQRIKQLWENIETGKHYYISDKGFQKPVKPDGLAIPKFLPTITGTSNNLRSLKNPESVPRFPGKKDRILKRKENKGPMSLSKSLKNLVILSPKNKIEFKENSKIYNVNDKKYSFKKVLVGETFRSVRKERRAREGSDERKNDFLATLQNHKSRSQDNIRSSPQLPTSHFKAAKFLDLHPKTIEEYGNENVKEFRHQNKLHDKRQVIKNKVLQEFFKKHKNPHMRTLANPFNITPTEEYMLKNKIAMGSFIPNTSISTKKERRFSTYMSVDLVGMSKASSLTSAQFTAKLGTKIKKKKEKTGSPPAEGQGEPPNQIASPKAMQPKQEDLLTKLVDENMKETESDNSDDSRYMFDEGHNVASSDFLAKNYKEMQKKEEILKEIERKRNEKKRVSLEPNRFYEIKTENPGDLWRKDRKTLELANPIYGEKERFYLEKDKHFLQKRRQGSILKNLALSQDLKIMNKKLDKMLRDKIF</sequence>
<evidence type="ECO:0000256" key="1">
    <source>
        <dbReference type="SAM" id="Coils"/>
    </source>
</evidence>
<proteinExistence type="predicted"/>
<dbReference type="EMBL" id="CAMPGE010003090">
    <property type="protein sequence ID" value="CAI2361912.1"/>
    <property type="molecule type" value="Genomic_DNA"/>
</dbReference>
<reference evidence="3" key="1">
    <citation type="submission" date="2023-07" db="EMBL/GenBank/DDBJ databases">
        <authorList>
            <consortium name="AG Swart"/>
            <person name="Singh M."/>
            <person name="Singh A."/>
            <person name="Seah K."/>
            <person name="Emmerich C."/>
        </authorList>
    </citation>
    <scope>NUCLEOTIDE SEQUENCE</scope>
    <source>
        <strain evidence="3">DP1</strain>
    </source>
</reference>